<accession>E2AS92</accession>
<feature type="compositionally biased region" description="Basic residues" evidence="1">
    <location>
        <begin position="81"/>
        <end position="92"/>
    </location>
</feature>
<evidence type="ECO:0000313" key="3">
    <source>
        <dbReference type="Proteomes" id="UP000000311"/>
    </source>
</evidence>
<dbReference type="AlphaFoldDB" id="E2AS92"/>
<name>E2AS92_CAMFO</name>
<keyword evidence="3" id="KW-1185">Reference proteome</keyword>
<organism evidence="3">
    <name type="scientific">Camponotus floridanus</name>
    <name type="common">Florida carpenter ant</name>
    <dbReference type="NCBI Taxonomy" id="104421"/>
    <lineage>
        <taxon>Eukaryota</taxon>
        <taxon>Metazoa</taxon>
        <taxon>Ecdysozoa</taxon>
        <taxon>Arthropoda</taxon>
        <taxon>Hexapoda</taxon>
        <taxon>Insecta</taxon>
        <taxon>Pterygota</taxon>
        <taxon>Neoptera</taxon>
        <taxon>Endopterygota</taxon>
        <taxon>Hymenoptera</taxon>
        <taxon>Apocrita</taxon>
        <taxon>Aculeata</taxon>
        <taxon>Formicoidea</taxon>
        <taxon>Formicidae</taxon>
        <taxon>Formicinae</taxon>
        <taxon>Camponotus</taxon>
    </lineage>
</organism>
<feature type="region of interest" description="Disordered" evidence="1">
    <location>
        <begin position="67"/>
        <end position="92"/>
    </location>
</feature>
<dbReference type="EMBL" id="GL442229">
    <property type="protein sequence ID" value="EFN63722.1"/>
    <property type="molecule type" value="Genomic_DNA"/>
</dbReference>
<sequence length="92" mass="10181">MCKSSGRAGQDAPINREQEGTCPGGFSHHGGHKINIVHFRQHRSTTSRVVSELNGRWRLRPTIGWNRDNNDADVSDEAGHVARKPRKVGTLA</sequence>
<protein>
    <submittedName>
        <fullName evidence="2">Uncharacterized protein</fullName>
    </submittedName>
</protein>
<evidence type="ECO:0000313" key="2">
    <source>
        <dbReference type="EMBL" id="EFN63722.1"/>
    </source>
</evidence>
<gene>
    <name evidence="2" type="ORF">EAG_09650</name>
</gene>
<dbReference type="Proteomes" id="UP000000311">
    <property type="component" value="Unassembled WGS sequence"/>
</dbReference>
<feature type="region of interest" description="Disordered" evidence="1">
    <location>
        <begin position="1"/>
        <end position="29"/>
    </location>
</feature>
<proteinExistence type="predicted"/>
<reference evidence="2 3" key="1">
    <citation type="journal article" date="2010" name="Science">
        <title>Genomic comparison of the ants Camponotus floridanus and Harpegnathos saltator.</title>
        <authorList>
            <person name="Bonasio R."/>
            <person name="Zhang G."/>
            <person name="Ye C."/>
            <person name="Mutti N.S."/>
            <person name="Fang X."/>
            <person name="Qin N."/>
            <person name="Donahue G."/>
            <person name="Yang P."/>
            <person name="Li Q."/>
            <person name="Li C."/>
            <person name="Zhang P."/>
            <person name="Huang Z."/>
            <person name="Berger S.L."/>
            <person name="Reinberg D."/>
            <person name="Wang J."/>
            <person name="Liebig J."/>
        </authorList>
    </citation>
    <scope>NUCLEOTIDE SEQUENCE [LARGE SCALE GENOMIC DNA]</scope>
    <source>
        <strain evidence="3">C129</strain>
    </source>
</reference>
<dbReference type="InParanoid" id="E2AS92"/>
<evidence type="ECO:0000256" key="1">
    <source>
        <dbReference type="SAM" id="MobiDB-lite"/>
    </source>
</evidence>